<sequence length="80" mass="9484">MLFSRYLVNYTSVESVEDINEDCAELYFNYLMDNHKRLGINLTDIKRSMQLIGDILDVEVNHYLKDFSLSNVTLWMSQEK</sequence>
<accession>A0A6I7TVM5</accession>
<reference evidence="2 4" key="2">
    <citation type="submission" date="2019-06" db="EMBL/GenBank/DDBJ databases">
        <title>Genome sequence analysis of &gt;100 Bacillus licheniformis strains suggests intrinsic resistance to this species.</title>
        <authorList>
            <person name="Wels M."/>
            <person name="Siezen R.J."/>
            <person name="Johansen E."/>
            <person name="Stuer-Lauridsen B."/>
            <person name="Bjerre K."/>
            <person name="Nielsen B.K.K."/>
        </authorList>
    </citation>
    <scope>NUCLEOTIDE SEQUENCE [LARGE SCALE GENOMIC DNA]</scope>
    <source>
        <strain evidence="2 4">BAC-15381</strain>
    </source>
</reference>
<organism evidence="1 3">
    <name type="scientific">Bacillus paralicheniformis</name>
    <dbReference type="NCBI Taxonomy" id="1648923"/>
    <lineage>
        <taxon>Bacteria</taxon>
        <taxon>Bacillati</taxon>
        <taxon>Bacillota</taxon>
        <taxon>Bacilli</taxon>
        <taxon>Bacillales</taxon>
        <taxon>Bacillaceae</taxon>
        <taxon>Bacillus</taxon>
    </lineage>
</organism>
<gene>
    <name evidence="1" type="ORF">B4121_0334</name>
    <name evidence="2" type="ORF">CHCC15381_3219</name>
</gene>
<dbReference type="Proteomes" id="UP000429980">
    <property type="component" value="Unassembled WGS sequence"/>
</dbReference>
<dbReference type="AlphaFoldDB" id="A0A6I7TVM5"/>
<dbReference type="InterPro" id="IPR035388">
    <property type="entry name" value="SwrA"/>
</dbReference>
<evidence type="ECO:0000313" key="1">
    <source>
        <dbReference type="EMBL" id="OLF98807.1"/>
    </source>
</evidence>
<evidence type="ECO:0000313" key="2">
    <source>
        <dbReference type="EMBL" id="TWL34776.1"/>
    </source>
</evidence>
<evidence type="ECO:0000313" key="4">
    <source>
        <dbReference type="Proteomes" id="UP000429980"/>
    </source>
</evidence>
<dbReference type="Pfam" id="PF17423">
    <property type="entry name" value="SwrA"/>
    <property type="match status" value="1"/>
</dbReference>
<comment type="caution">
    <text evidence="1">The sequence shown here is derived from an EMBL/GenBank/DDBJ whole genome shotgun (WGS) entry which is preliminary data.</text>
</comment>
<dbReference type="EMBL" id="NILF01000062">
    <property type="protein sequence ID" value="TWL34776.1"/>
    <property type="molecule type" value="Genomic_DNA"/>
</dbReference>
<keyword evidence="4" id="KW-1185">Reference proteome</keyword>
<name>A0A6I7TVM5_9BACI</name>
<reference evidence="1 3" key="1">
    <citation type="journal article" date="2016" name="Front. Microbiol.">
        <title>High-Level Heat Resistance of Spores of Bacillus amyloliquefaciens and Bacillus licheniformis Results from the Presence of a spoVA Operon in a Tn1546 Transposon.</title>
        <authorList>
            <person name="Berendsen E.M."/>
            <person name="Koning R.A."/>
            <person name="Boekhorst J."/>
            <person name="de Jong A."/>
            <person name="Kuipers O.P."/>
            <person name="Wells-Bennik M.H."/>
        </authorList>
    </citation>
    <scope>NUCLEOTIDE SEQUENCE [LARGE SCALE GENOMIC DNA]</scope>
    <source>
        <strain evidence="1 3">B4121</strain>
    </source>
</reference>
<protein>
    <submittedName>
        <fullName evidence="1">Swarming motility protein SwrA</fullName>
    </submittedName>
</protein>
<dbReference type="Proteomes" id="UP000185604">
    <property type="component" value="Unassembled WGS sequence"/>
</dbReference>
<proteinExistence type="predicted"/>
<evidence type="ECO:0000313" key="3">
    <source>
        <dbReference type="Proteomes" id="UP000185604"/>
    </source>
</evidence>
<dbReference type="EMBL" id="LKPO01000001">
    <property type="protein sequence ID" value="OLF98807.1"/>
    <property type="molecule type" value="Genomic_DNA"/>
</dbReference>